<dbReference type="Proteomes" id="UP000198415">
    <property type="component" value="Unassembled WGS sequence"/>
</dbReference>
<keyword evidence="6" id="KW-1185">Reference proteome</keyword>
<reference evidence="5 6" key="1">
    <citation type="submission" date="2017-06" db="EMBL/GenBank/DDBJ databases">
        <authorList>
            <person name="Kim H.J."/>
            <person name="Triplett B.A."/>
        </authorList>
    </citation>
    <scope>NUCLEOTIDE SEQUENCE [LARGE SCALE GENOMIC DNA]</scope>
    <source>
        <strain evidence="5 6">DSM 43151</strain>
    </source>
</reference>
<dbReference type="PRINTS" id="PR00449">
    <property type="entry name" value="RASTRNSFRMNG"/>
</dbReference>
<dbReference type="Pfam" id="PF03029">
    <property type="entry name" value="ATP_bind_1"/>
    <property type="match status" value="1"/>
</dbReference>
<dbReference type="PANTHER" id="PTHR42708">
    <property type="entry name" value="ATP/GTP-BINDING PROTEIN-RELATED"/>
    <property type="match status" value="1"/>
</dbReference>
<gene>
    <name evidence="5" type="ORF">SAMN06264365_12919</name>
</gene>
<dbReference type="InterPro" id="IPR027417">
    <property type="entry name" value="P-loop_NTPase"/>
</dbReference>
<dbReference type="CDD" id="cd00882">
    <property type="entry name" value="Ras_like_GTPase"/>
    <property type="match status" value="1"/>
</dbReference>
<accession>A0A239IGY8</accession>
<sequence>MSGRSREPSAAHPIAVKIVISGGFGVGKTTFVGAISEIEPLVTEAELTERSIGIDDTSAVAGKTTTTVALDFGRITLDEALLLYLFGTPGQDRFAFLWDDLVTGALGAIVLVDTRRIEDSFPAIDYFEEHEIPFIIGINRFTGAQRFNPAEIRDALGVSAGVPMVECDARNRESVKSVLVSLTEEVLAKRATRVRAESTW</sequence>
<keyword evidence="2" id="KW-0547">Nucleotide-binding</keyword>
<evidence type="ECO:0000313" key="6">
    <source>
        <dbReference type="Proteomes" id="UP000198415"/>
    </source>
</evidence>
<dbReference type="SUPFAM" id="SSF52540">
    <property type="entry name" value="P-loop containing nucleoside triphosphate hydrolases"/>
    <property type="match status" value="1"/>
</dbReference>
<dbReference type="GO" id="GO:0005525">
    <property type="term" value="F:GTP binding"/>
    <property type="evidence" value="ECO:0007669"/>
    <property type="project" value="UniProtKB-KW"/>
</dbReference>
<dbReference type="InterPro" id="IPR052705">
    <property type="entry name" value="Gliding_Motility_GTPase"/>
</dbReference>
<dbReference type="OrthoDB" id="4319884at2"/>
<evidence type="ECO:0000256" key="4">
    <source>
        <dbReference type="ARBA" id="ARBA00023134"/>
    </source>
</evidence>
<protein>
    <recommendedName>
        <fullName evidence="7">Signal recognition particle receptor subunit beta, a GTPase</fullName>
    </recommendedName>
</protein>
<keyword evidence="3" id="KW-0378">Hydrolase</keyword>
<evidence type="ECO:0000256" key="3">
    <source>
        <dbReference type="ARBA" id="ARBA00022801"/>
    </source>
</evidence>
<dbReference type="Gene3D" id="3.40.50.300">
    <property type="entry name" value="P-loop containing nucleotide triphosphate hydrolases"/>
    <property type="match status" value="1"/>
</dbReference>
<evidence type="ECO:0000256" key="1">
    <source>
        <dbReference type="ARBA" id="ARBA00005290"/>
    </source>
</evidence>
<proteinExistence type="inferred from homology"/>
<evidence type="ECO:0000256" key="2">
    <source>
        <dbReference type="ARBA" id="ARBA00022741"/>
    </source>
</evidence>
<name>A0A239IGY8_9ACTN</name>
<organism evidence="5 6">
    <name type="scientific">Actinoplanes regularis</name>
    <dbReference type="NCBI Taxonomy" id="52697"/>
    <lineage>
        <taxon>Bacteria</taxon>
        <taxon>Bacillati</taxon>
        <taxon>Actinomycetota</taxon>
        <taxon>Actinomycetes</taxon>
        <taxon>Micromonosporales</taxon>
        <taxon>Micromonosporaceae</taxon>
        <taxon>Actinoplanes</taxon>
    </lineage>
</organism>
<evidence type="ECO:0000313" key="5">
    <source>
        <dbReference type="EMBL" id="SNS92867.1"/>
    </source>
</evidence>
<dbReference type="GO" id="GO:0016787">
    <property type="term" value="F:hydrolase activity"/>
    <property type="evidence" value="ECO:0007669"/>
    <property type="project" value="UniProtKB-KW"/>
</dbReference>
<dbReference type="EMBL" id="FZNR01000029">
    <property type="protein sequence ID" value="SNS92867.1"/>
    <property type="molecule type" value="Genomic_DNA"/>
</dbReference>
<dbReference type="AlphaFoldDB" id="A0A239IGY8"/>
<dbReference type="PANTHER" id="PTHR42708:SF1">
    <property type="entry name" value="GLIDING MOTILITY PROTEIN MGLA"/>
    <property type="match status" value="1"/>
</dbReference>
<dbReference type="InterPro" id="IPR004130">
    <property type="entry name" value="Gpn"/>
</dbReference>
<keyword evidence="4" id="KW-0342">GTP-binding</keyword>
<evidence type="ECO:0008006" key="7">
    <source>
        <dbReference type="Google" id="ProtNLM"/>
    </source>
</evidence>
<comment type="similarity">
    <text evidence="1">Belongs to the GPN-loop GTPase family.</text>
</comment>
<dbReference type="RefSeq" id="WP_089298562.1">
    <property type="nucleotide sequence ID" value="NZ_BOMU01000112.1"/>
</dbReference>